<evidence type="ECO:0000313" key="3">
    <source>
        <dbReference type="Proteomes" id="UP000749559"/>
    </source>
</evidence>
<feature type="region of interest" description="Disordered" evidence="1">
    <location>
        <begin position="1"/>
        <end position="35"/>
    </location>
</feature>
<dbReference type="Pfam" id="PF15299">
    <property type="entry name" value="ALS2CR8"/>
    <property type="match status" value="1"/>
</dbReference>
<comment type="caution">
    <text evidence="2">The sequence shown here is derived from an EMBL/GenBank/DDBJ whole genome shotgun (WGS) entry which is preliminary data.</text>
</comment>
<name>A0A8J1TBK2_OWEFU</name>
<organism evidence="2 3">
    <name type="scientific">Owenia fusiformis</name>
    <name type="common">Polychaete worm</name>
    <dbReference type="NCBI Taxonomy" id="6347"/>
    <lineage>
        <taxon>Eukaryota</taxon>
        <taxon>Metazoa</taxon>
        <taxon>Spiralia</taxon>
        <taxon>Lophotrochozoa</taxon>
        <taxon>Annelida</taxon>
        <taxon>Polychaeta</taxon>
        <taxon>Sedentaria</taxon>
        <taxon>Canalipalpata</taxon>
        <taxon>Sabellida</taxon>
        <taxon>Oweniida</taxon>
        <taxon>Oweniidae</taxon>
        <taxon>Owenia</taxon>
    </lineage>
</organism>
<evidence type="ECO:0000256" key="1">
    <source>
        <dbReference type="SAM" id="MobiDB-lite"/>
    </source>
</evidence>
<dbReference type="GO" id="GO:0000978">
    <property type="term" value="F:RNA polymerase II cis-regulatory region sequence-specific DNA binding"/>
    <property type="evidence" value="ECO:0007669"/>
    <property type="project" value="TreeGrafter"/>
</dbReference>
<dbReference type="PANTHER" id="PTHR14694">
    <property type="entry name" value="CALCIUM-RESPONSIVE TRANSCRIPTION FACTOR"/>
    <property type="match status" value="1"/>
</dbReference>
<dbReference type="GO" id="GO:0005634">
    <property type="term" value="C:nucleus"/>
    <property type="evidence" value="ECO:0007669"/>
    <property type="project" value="TreeGrafter"/>
</dbReference>
<dbReference type="EMBL" id="CAIIXF020000011">
    <property type="protein sequence ID" value="CAH1799426.1"/>
    <property type="molecule type" value="Genomic_DNA"/>
</dbReference>
<dbReference type="AlphaFoldDB" id="A0A8J1TBK2"/>
<dbReference type="InterPro" id="IPR029309">
    <property type="entry name" value="CaRF"/>
</dbReference>
<accession>A0A8J1TBK2</accession>
<gene>
    <name evidence="2" type="ORF">OFUS_LOCUS23437</name>
</gene>
<protein>
    <submittedName>
        <fullName evidence="2">Uncharacterized protein</fullName>
    </submittedName>
</protein>
<dbReference type="PANTHER" id="PTHR14694:SF1">
    <property type="entry name" value="CALCIUM-RESPONSIVE TRANSCRIPTION FACTOR"/>
    <property type="match status" value="1"/>
</dbReference>
<proteinExistence type="predicted"/>
<reference evidence="2" key="1">
    <citation type="submission" date="2022-03" db="EMBL/GenBank/DDBJ databases">
        <authorList>
            <person name="Martin C."/>
        </authorList>
    </citation>
    <scope>NUCLEOTIDE SEQUENCE</scope>
</reference>
<dbReference type="OrthoDB" id="2668416at2759"/>
<sequence length="657" mass="72590">MSEEETTSLQNMEFGSMDETGPPREGSSTMTEALDDKGNTLTGVTILLDDGTELTGDMGSCAGVIGQPVTIESEETSQTQSENQTLQSLLARSSNVIAVNQEAGGLDQLEYQIITVPSSELLTADGGKVWQVLANNGSTEGATIVALSQDGTQKLQTDDKIRSVTVDSSQFMPPPAIPQSLPPNCPPWATRLRDCEAIGDSYRGWVESEVELDLLLTYHKQQTMSFWGTRQSPSPAKPSTRLMWKSQYVPFDGVPFINAGSRAVVMECQFGPRRKGVQAKKLGCTIIRDGFKKTCPARIYIKKARKFPEFAVNINIDKKALKYAMDKAFMELKQNGITESMGEDRFYVQLPTEKAHDYHSNKVSEEPVEEEEPSNRINPKVLEKLREMVAAGETRLYAIRKQLRRYVDRDLYDGSGEVYEKHNLSYYPSVNDLQNHIHQALKDIETGKLPVTAQTVNVEVVTGGPIIDGANGQDIAAMWQPDMTQPHAETVTVTLTQTPGEDGQHTISRVETHLSDGTTQITNQLTPETAQLLSRLHPNMFPNTSQEGDTNSLTQPQIQLQMANMESQQVALEAEQLIAEESILKPDSDSQNDNIISQPHTETVIHQSENEALLIQNENDVKLVVSTDVTSSETGLLMHVESEEPEEHQVTLSLGTI</sequence>
<dbReference type="Proteomes" id="UP000749559">
    <property type="component" value="Unassembled WGS sequence"/>
</dbReference>
<dbReference type="GO" id="GO:0000981">
    <property type="term" value="F:DNA-binding transcription factor activity, RNA polymerase II-specific"/>
    <property type="evidence" value="ECO:0007669"/>
    <property type="project" value="TreeGrafter"/>
</dbReference>
<keyword evidence="3" id="KW-1185">Reference proteome</keyword>
<evidence type="ECO:0000313" key="2">
    <source>
        <dbReference type="EMBL" id="CAH1799426.1"/>
    </source>
</evidence>